<accession>A0A0L0VVD3</accession>
<feature type="signal peptide" evidence="2">
    <location>
        <begin position="1"/>
        <end position="26"/>
    </location>
</feature>
<evidence type="ECO:0000313" key="4">
    <source>
        <dbReference type="Proteomes" id="UP000054564"/>
    </source>
</evidence>
<comment type="caution">
    <text evidence="3">The sequence shown here is derived from an EMBL/GenBank/DDBJ whole genome shotgun (WGS) entry which is preliminary data.</text>
</comment>
<keyword evidence="2" id="KW-0732">Signal</keyword>
<evidence type="ECO:0000256" key="1">
    <source>
        <dbReference type="SAM" id="MobiDB-lite"/>
    </source>
</evidence>
<reference evidence="4" key="1">
    <citation type="submission" date="2014-03" db="EMBL/GenBank/DDBJ databases">
        <title>The Genome Sequence of Puccinia striiformis f. sp. tritici PST-78.</title>
        <authorList>
            <consortium name="The Broad Institute Genome Sequencing Platform"/>
            <person name="Cuomo C."/>
            <person name="Hulbert S."/>
            <person name="Chen X."/>
            <person name="Walker B."/>
            <person name="Young S.K."/>
            <person name="Zeng Q."/>
            <person name="Gargeya S."/>
            <person name="Fitzgerald M."/>
            <person name="Haas B."/>
            <person name="Abouelleil A."/>
            <person name="Alvarado L."/>
            <person name="Arachchi H.M."/>
            <person name="Berlin A.M."/>
            <person name="Chapman S.B."/>
            <person name="Goldberg J."/>
            <person name="Griggs A."/>
            <person name="Gujja S."/>
            <person name="Hansen M."/>
            <person name="Howarth C."/>
            <person name="Imamovic A."/>
            <person name="Larimer J."/>
            <person name="McCowan C."/>
            <person name="Montmayeur A."/>
            <person name="Murphy C."/>
            <person name="Neiman D."/>
            <person name="Pearson M."/>
            <person name="Priest M."/>
            <person name="Roberts A."/>
            <person name="Saif S."/>
            <person name="Shea T."/>
            <person name="Sisk P."/>
            <person name="Sykes S."/>
            <person name="Wortman J."/>
            <person name="Nusbaum C."/>
            <person name="Birren B."/>
        </authorList>
    </citation>
    <scope>NUCLEOTIDE SEQUENCE [LARGE SCALE GENOMIC DNA]</scope>
    <source>
        <strain evidence="4">race PST-78</strain>
    </source>
</reference>
<dbReference type="Proteomes" id="UP000054564">
    <property type="component" value="Unassembled WGS sequence"/>
</dbReference>
<keyword evidence="4" id="KW-1185">Reference proteome</keyword>
<organism evidence="3 4">
    <name type="scientific">Puccinia striiformis f. sp. tritici PST-78</name>
    <dbReference type="NCBI Taxonomy" id="1165861"/>
    <lineage>
        <taxon>Eukaryota</taxon>
        <taxon>Fungi</taxon>
        <taxon>Dikarya</taxon>
        <taxon>Basidiomycota</taxon>
        <taxon>Pucciniomycotina</taxon>
        <taxon>Pucciniomycetes</taxon>
        <taxon>Pucciniales</taxon>
        <taxon>Pucciniaceae</taxon>
        <taxon>Puccinia</taxon>
    </lineage>
</organism>
<feature type="compositionally biased region" description="Acidic residues" evidence="1">
    <location>
        <begin position="117"/>
        <end position="126"/>
    </location>
</feature>
<gene>
    <name evidence="3" type="ORF">PSTG_03502</name>
</gene>
<evidence type="ECO:0000313" key="3">
    <source>
        <dbReference type="EMBL" id="KNF03238.1"/>
    </source>
</evidence>
<proteinExistence type="predicted"/>
<sequence length="163" mass="17320">MVSTQFISRVGLVLFFGLAATAIGAAIPGTESRAVDLAGRSGCLDDMSEIQDDVHPSMHDDTQPRGNTVVTISITEVNVEASAPPSLPIVQSISPEEDLTPIIIPTLVVVKVIDLSGESESEDEDDSHQLPTDSEAEADVEDENRPFSRSEEAGSDATEADRE</sequence>
<name>A0A0L0VVD3_9BASI</name>
<feature type="chain" id="PRO_5005549965" evidence="2">
    <location>
        <begin position="27"/>
        <end position="163"/>
    </location>
</feature>
<dbReference type="EMBL" id="AJIL01000018">
    <property type="protein sequence ID" value="KNF03238.1"/>
    <property type="molecule type" value="Genomic_DNA"/>
</dbReference>
<evidence type="ECO:0000256" key="2">
    <source>
        <dbReference type="SAM" id="SignalP"/>
    </source>
</evidence>
<protein>
    <submittedName>
        <fullName evidence="3">Uncharacterized protein</fullName>
    </submittedName>
</protein>
<dbReference type="AlphaFoldDB" id="A0A0L0VVD3"/>
<feature type="compositionally biased region" description="Basic and acidic residues" evidence="1">
    <location>
        <begin position="143"/>
        <end position="152"/>
    </location>
</feature>
<feature type="region of interest" description="Disordered" evidence="1">
    <location>
        <begin position="117"/>
        <end position="163"/>
    </location>
</feature>